<evidence type="ECO:0000256" key="1">
    <source>
        <dbReference type="SAM" id="Phobius"/>
    </source>
</evidence>
<reference evidence="2" key="1">
    <citation type="journal article" date="2013" name="J. Plant Res.">
        <title>Effect of fungi and light on seed germination of three Opuntia species from semiarid lands of central Mexico.</title>
        <authorList>
            <person name="Delgado-Sanchez P."/>
            <person name="Jimenez-Bremont J.F."/>
            <person name="Guerrero-Gonzalez Mde L."/>
            <person name="Flores J."/>
        </authorList>
    </citation>
    <scope>NUCLEOTIDE SEQUENCE</scope>
    <source>
        <tissue evidence="2">Cladode</tissue>
    </source>
</reference>
<sequence length="343" mass="38601">MKHPPDPLVFSSPSPSHLPASPPINFLPFCHGLSLFIPFPFPAYIFGATVRPIGDCISRSGCWFRISISSRRIYGGLCMNFLLVRGDEAQLTAFSFPSLSWDFYVLFIRISCTVSNLWPYLCRFDRIWSSNGGSPLDLQLMLNSVRSCCLHSSFSSSLRVRYVNGSTLYAVSCPRCGKPSPFPIEYWVVFYCLLLNIYCRGFVLLWYGFCVYGPVCWFLPYLRAICGGHFLRPKSISPSLSVGCCLCLFLHPPLPWLSLAVQMVVWTTKTMFPLLIILPSLESQLCWMETDLTILANPLSPNPPPSPLSSNSEWEATVVLKCPLLNQNFVLNFEKISLQGAFP</sequence>
<reference evidence="2" key="2">
    <citation type="submission" date="2020-07" db="EMBL/GenBank/DDBJ databases">
        <authorList>
            <person name="Vera ALvarez R."/>
            <person name="Arias-Moreno D.M."/>
            <person name="Jimenez-Jacinto V."/>
            <person name="Jimenez-Bremont J.F."/>
            <person name="Swaminathan K."/>
            <person name="Moose S.P."/>
            <person name="Guerrero-Gonzalez M.L."/>
            <person name="Marino-Ramirez L."/>
            <person name="Landsman D."/>
            <person name="Rodriguez-Kessler M."/>
            <person name="Delgado-Sanchez P."/>
        </authorList>
    </citation>
    <scope>NUCLEOTIDE SEQUENCE</scope>
    <source>
        <tissue evidence="2">Cladode</tissue>
    </source>
</reference>
<feature type="transmembrane region" description="Helical" evidence="1">
    <location>
        <begin position="26"/>
        <end position="50"/>
    </location>
</feature>
<name>A0A7C9E2T4_OPUST</name>
<protein>
    <submittedName>
        <fullName evidence="2">Uncharacterized protein</fullName>
    </submittedName>
</protein>
<evidence type="ECO:0000313" key="2">
    <source>
        <dbReference type="EMBL" id="MBA4656527.1"/>
    </source>
</evidence>
<keyword evidence="1" id="KW-1133">Transmembrane helix</keyword>
<accession>A0A7C9E2T4</accession>
<keyword evidence="1" id="KW-0812">Transmembrane</keyword>
<proteinExistence type="predicted"/>
<dbReference type="EMBL" id="GISG01192545">
    <property type="protein sequence ID" value="MBA4656527.1"/>
    <property type="molecule type" value="Transcribed_RNA"/>
</dbReference>
<keyword evidence="1" id="KW-0472">Membrane</keyword>
<organism evidence="2">
    <name type="scientific">Opuntia streptacantha</name>
    <name type="common">Prickly pear cactus</name>
    <name type="synonym">Opuntia cardona</name>
    <dbReference type="NCBI Taxonomy" id="393608"/>
    <lineage>
        <taxon>Eukaryota</taxon>
        <taxon>Viridiplantae</taxon>
        <taxon>Streptophyta</taxon>
        <taxon>Embryophyta</taxon>
        <taxon>Tracheophyta</taxon>
        <taxon>Spermatophyta</taxon>
        <taxon>Magnoliopsida</taxon>
        <taxon>eudicotyledons</taxon>
        <taxon>Gunneridae</taxon>
        <taxon>Pentapetalae</taxon>
        <taxon>Caryophyllales</taxon>
        <taxon>Cactineae</taxon>
        <taxon>Cactaceae</taxon>
        <taxon>Opuntioideae</taxon>
        <taxon>Opuntia</taxon>
    </lineage>
</organism>
<dbReference type="AlphaFoldDB" id="A0A7C9E2T4"/>